<gene>
    <name evidence="9" type="ORF">ABEB36_001586</name>
</gene>
<evidence type="ECO:0000313" key="10">
    <source>
        <dbReference type="Proteomes" id="UP001566132"/>
    </source>
</evidence>
<dbReference type="SMART" id="SM00239">
    <property type="entry name" value="C2"/>
    <property type="match status" value="5"/>
</dbReference>
<dbReference type="InterPro" id="IPR037725">
    <property type="entry name" value="C2F_Ferlin"/>
</dbReference>
<dbReference type="SMART" id="SM01202">
    <property type="entry name" value="FerI"/>
    <property type="match status" value="1"/>
</dbReference>
<dbReference type="InterPro" id="IPR012968">
    <property type="entry name" value="FerIin_dom"/>
</dbReference>
<comment type="subcellular location">
    <subcellularLocation>
        <location evidence="1">Membrane</location>
        <topology evidence="1">Single-pass membrane protein</topology>
    </subcellularLocation>
</comment>
<accession>A0ABD1FG18</accession>
<proteinExistence type="predicted"/>
<feature type="domain" description="C2" evidence="8">
    <location>
        <begin position="622"/>
        <end position="748"/>
    </location>
</feature>
<dbReference type="GO" id="GO:0016020">
    <property type="term" value="C:membrane"/>
    <property type="evidence" value="ECO:0007669"/>
    <property type="project" value="UniProtKB-SubCell"/>
</dbReference>
<evidence type="ECO:0000259" key="8">
    <source>
        <dbReference type="PROSITE" id="PS50004"/>
    </source>
</evidence>
<keyword evidence="4 7" id="KW-1133">Transmembrane helix</keyword>
<evidence type="ECO:0000256" key="4">
    <source>
        <dbReference type="ARBA" id="ARBA00022989"/>
    </source>
</evidence>
<dbReference type="PANTHER" id="PTHR12546:SF60">
    <property type="entry name" value="MISFIRE, ISOFORM F"/>
    <property type="match status" value="1"/>
</dbReference>
<dbReference type="SMART" id="SM01201">
    <property type="entry name" value="FerB"/>
    <property type="match status" value="1"/>
</dbReference>
<dbReference type="InterPro" id="IPR012561">
    <property type="entry name" value="Ferlin_B-domain"/>
</dbReference>
<dbReference type="Gene3D" id="2.60.40.150">
    <property type="entry name" value="C2 domain"/>
    <property type="match status" value="4"/>
</dbReference>
<keyword evidence="5 7" id="KW-0472">Membrane</keyword>
<dbReference type="Pfam" id="PF00168">
    <property type="entry name" value="C2"/>
    <property type="match status" value="5"/>
</dbReference>
<dbReference type="Pfam" id="PF22901">
    <property type="entry name" value="dsrm_Ferlin"/>
    <property type="match status" value="1"/>
</dbReference>
<feature type="domain" description="C2" evidence="8">
    <location>
        <begin position="1"/>
        <end position="111"/>
    </location>
</feature>
<reference evidence="9 10" key="1">
    <citation type="submission" date="2024-05" db="EMBL/GenBank/DDBJ databases">
        <title>Genetic variation in Jamaican populations of the coffee berry borer (Hypothenemus hampei).</title>
        <authorList>
            <person name="Errbii M."/>
            <person name="Myrie A."/>
        </authorList>
    </citation>
    <scope>NUCLEOTIDE SEQUENCE [LARGE SCALE GENOMIC DNA]</scope>
    <source>
        <strain evidence="9">JA-Hopewell-2020-01-JO</strain>
        <tissue evidence="9">Whole body</tissue>
    </source>
</reference>
<feature type="region of interest" description="Disordered" evidence="6">
    <location>
        <begin position="1524"/>
        <end position="1543"/>
    </location>
</feature>
<dbReference type="EMBL" id="JBDJPC010000001">
    <property type="protein sequence ID" value="KAL1517880.1"/>
    <property type="molecule type" value="Genomic_DNA"/>
</dbReference>
<keyword evidence="10" id="KW-1185">Reference proteome</keyword>
<dbReference type="InterPro" id="IPR035892">
    <property type="entry name" value="C2_domain_sf"/>
</dbReference>
<evidence type="ECO:0000256" key="6">
    <source>
        <dbReference type="SAM" id="MobiDB-lite"/>
    </source>
</evidence>
<dbReference type="InterPro" id="IPR037724">
    <property type="entry name" value="C2E_Ferlin"/>
</dbReference>
<protein>
    <recommendedName>
        <fullName evidence="8">C2 domain-containing protein</fullName>
    </recommendedName>
</protein>
<evidence type="ECO:0000256" key="2">
    <source>
        <dbReference type="ARBA" id="ARBA00022692"/>
    </source>
</evidence>
<dbReference type="SUPFAM" id="SSF49562">
    <property type="entry name" value="C2 domain (Calcium/lipid-binding domain, CaLB)"/>
    <property type="match status" value="6"/>
</dbReference>
<dbReference type="InterPro" id="IPR000008">
    <property type="entry name" value="C2_dom"/>
</dbReference>
<evidence type="ECO:0000256" key="7">
    <source>
        <dbReference type="SAM" id="Phobius"/>
    </source>
</evidence>
<organism evidence="9 10">
    <name type="scientific">Hypothenemus hampei</name>
    <name type="common">Coffee berry borer</name>
    <dbReference type="NCBI Taxonomy" id="57062"/>
    <lineage>
        <taxon>Eukaryota</taxon>
        <taxon>Metazoa</taxon>
        <taxon>Ecdysozoa</taxon>
        <taxon>Arthropoda</taxon>
        <taxon>Hexapoda</taxon>
        <taxon>Insecta</taxon>
        <taxon>Pterygota</taxon>
        <taxon>Neoptera</taxon>
        <taxon>Endopterygota</taxon>
        <taxon>Coleoptera</taxon>
        <taxon>Polyphaga</taxon>
        <taxon>Cucujiformia</taxon>
        <taxon>Curculionidae</taxon>
        <taxon>Scolytinae</taxon>
        <taxon>Hypothenemus</taxon>
    </lineage>
</organism>
<keyword evidence="3" id="KW-0677">Repeat</keyword>
<evidence type="ECO:0000256" key="3">
    <source>
        <dbReference type="ARBA" id="ARBA00022737"/>
    </source>
</evidence>
<name>A0ABD1FG18_HYPHA</name>
<dbReference type="PROSITE" id="PS50004">
    <property type="entry name" value="C2"/>
    <property type="match status" value="5"/>
</dbReference>
<comment type="caution">
    <text evidence="9">The sequence shown here is derived from an EMBL/GenBank/DDBJ whole genome shotgun (WGS) entry which is preliminary data.</text>
</comment>
<dbReference type="Pfam" id="PF08151">
    <property type="entry name" value="FerI"/>
    <property type="match status" value="1"/>
</dbReference>
<dbReference type="Proteomes" id="UP001566132">
    <property type="component" value="Unassembled WGS sequence"/>
</dbReference>
<evidence type="ECO:0000256" key="5">
    <source>
        <dbReference type="ARBA" id="ARBA00023136"/>
    </source>
</evidence>
<dbReference type="InterPro" id="IPR055072">
    <property type="entry name" value="Ferlin_DSRM"/>
</dbReference>
<evidence type="ECO:0000313" key="9">
    <source>
        <dbReference type="EMBL" id="KAL1517880.1"/>
    </source>
</evidence>
<feature type="domain" description="C2" evidence="8">
    <location>
        <begin position="148"/>
        <end position="278"/>
    </location>
</feature>
<dbReference type="CDD" id="cd08374">
    <property type="entry name" value="C2F_Ferlin"/>
    <property type="match status" value="1"/>
</dbReference>
<sequence length="1635" mass="189943">MPHKVNTYQIAITIIEGRHYIWENVNSAVIVRVANKKKSTAVQKCTDNPFYNEYFVFELECAYEKLLEMPIVITVIQPRTFCRKRKILGSVKLDIATVVNQKNSQFYHRWAVLASPKTDVARGPTGYLKVDITFLSRGQTPKFPLHIANDEIEGNLLTPMAFVGERQRAKFIFDIYRCEHLHPKTVQFTNTVTQVDVKPSSQVVISFAGAIVSTTMRKTTQDPVFNERLTITDLFPPLCQRVKIEVCLDGFRKSILAVHFLNLKHISNDAVEGFLPTFGPTYLYLYSKQHLEDYVGTILMAMRTEFLEDTMTNNIGQKVNIQHGISALQEESLFSFEETYLFATIFEANCLLRKYQEKHIAFRVTFGNVTYYFSKENGDNLPANASPGEKLVRSGEKFYFLNYADEKPCLTIKTQFPDFRKRMFHSNMLEKISNTLKSNLKDIELLFSKHTLLAGQLIEERLKDTSDNLFTTVKKYLELVSATYHFTYGSDLDRERIKICFKTMNGILDKLHTLEKNKSKKFVFRHLDDIQKKIESLIEDAQPCWPDVFVWMTCSNKKIANVKIPAREIVFSPIQEEKGVYCGKIRPLLFSFQEKNAVIGKIEILMWLGLEKQKEQCINNLPNGFLHEGRFLKAREKYLFEGKAYIFEGEIQPGFDESGLVDPYVQVALGNQMKETEVKKNVLVPLWDQTLIFPNMFYYGSKQHIKENPPWILVQMFDQDPLFPELIGRAIVQPLVYVLDDRPEDRNTKLKFHLLLRDGEILCEVLAAFELNEISTLNKIAYEHQITVIPRHLKPQIESYRVEVVFWGVRNLKKVNFIRINRPKVTFYCGNKQIESRVIENARKFSNFLNDIGVMDVHMPSQTEYPEAFQFKLFDSRKFGVYVFGGISISDTTPFLFTPLTVQERLELLSGMHYKSSSIIMHSVTSSEVFMDNYERAVIKRHDEDKGKIPTEKKCWQLVVEYFKKLFGKVQHQKSFKKSYTDYSILSGDDQDEDFNDFDWWTKFYASFTVYTSELEHQPEFKGFSDTLTTFEIFKGKRTGDEILDEQLTTAIFKGSVKIYQWPPDDEEVEKYVTPNGRLVKDGVFSDYPSNSPLNYILRVYCVRALNLRPKDINGKSDPYLQIQFGQKIVSDRENYVPRDVNPIFGRCFEFHSTFPDVTSLVVRVMDYDVALTDDLIGETKIDIENRFYTKHRAKCGIPENYFTSGYCKWRDQSSPSEILKKMCLSNGLSAPEFNKNSVLVGPREFSCDSIKNNADSSTIFENLSLEALKRWQEVPVVGYKLVPEHVETRSLFTPDKPGIEQGKIQLWIDIFSRQDYVVPEQVNITPRKPKAYELRVIIWNTEDILLAEDDIFTGEKKSDIYIKGWLDLPQNTQYTDVHYRSLTGEGNFNWRFIFKFEYLITENKLVIKKKESTFLKEETVLKVPCILHLSVWDNDSFSSDDFLGSLNLDLSRMPRPARASNNCNLSIFEPNAKKINLFKLRRTRGWWPFQAKQSDKQQRTVLGGKLEAELEILTKEEADLNPVGIGRQGPEPLPPPKYGDRSQRRHLIDEESSTFCYKLRHPFKQNPFRYSKCIHCKKQQSKDCKIFLLTVIFIAILLSVVIFLYLNGYMMMPQIKCMKNKREAISEKFDSDFT</sequence>
<feature type="domain" description="C2" evidence="8">
    <location>
        <begin position="1078"/>
        <end position="1197"/>
    </location>
</feature>
<keyword evidence="2 7" id="KW-0812">Transmembrane</keyword>
<feature type="domain" description="C2" evidence="8">
    <location>
        <begin position="1319"/>
        <end position="1465"/>
    </location>
</feature>
<evidence type="ECO:0000256" key="1">
    <source>
        <dbReference type="ARBA" id="ARBA00004167"/>
    </source>
</evidence>
<dbReference type="CDD" id="cd04037">
    <property type="entry name" value="C2E_Ferlin"/>
    <property type="match status" value="1"/>
</dbReference>
<dbReference type="Pfam" id="PF08150">
    <property type="entry name" value="FerB"/>
    <property type="match status" value="1"/>
</dbReference>
<dbReference type="PANTHER" id="PTHR12546">
    <property type="entry name" value="FER-1-LIKE"/>
    <property type="match status" value="1"/>
</dbReference>
<dbReference type="InterPro" id="IPR037721">
    <property type="entry name" value="Ferlin"/>
</dbReference>
<feature type="transmembrane region" description="Helical" evidence="7">
    <location>
        <begin position="1587"/>
        <end position="1607"/>
    </location>
</feature>